<accession>A0A1H6A454</accession>
<dbReference type="EMBL" id="FNVO01000005">
    <property type="protein sequence ID" value="SEG43519.1"/>
    <property type="molecule type" value="Genomic_DNA"/>
</dbReference>
<organism evidence="2 3">
    <name type="scientific">Thermomonospora echinospora</name>
    <dbReference type="NCBI Taxonomy" id="1992"/>
    <lineage>
        <taxon>Bacteria</taxon>
        <taxon>Bacillati</taxon>
        <taxon>Actinomycetota</taxon>
        <taxon>Actinomycetes</taxon>
        <taxon>Streptosporangiales</taxon>
        <taxon>Thermomonosporaceae</taxon>
        <taxon>Thermomonospora</taxon>
    </lineage>
</organism>
<dbReference type="Proteomes" id="UP000236723">
    <property type="component" value="Unassembled WGS sequence"/>
</dbReference>
<evidence type="ECO:0000313" key="3">
    <source>
        <dbReference type="Proteomes" id="UP000236723"/>
    </source>
</evidence>
<evidence type="ECO:0000256" key="1">
    <source>
        <dbReference type="SAM" id="Phobius"/>
    </source>
</evidence>
<keyword evidence="1" id="KW-0812">Transmembrane</keyword>
<sequence length="86" mass="9281">MNRTMALYVRIMMCLRDGVAAWAAFTRARSADPRRGGDRGVEVFEWAGVLILVAGIIAGVYSIGLPEKAASAVDDWIGKILDTPAE</sequence>
<keyword evidence="1" id="KW-1133">Transmembrane helix</keyword>
<protein>
    <submittedName>
        <fullName evidence="2">Uncharacterized protein</fullName>
    </submittedName>
</protein>
<keyword evidence="1" id="KW-0472">Membrane</keyword>
<proteinExistence type="predicted"/>
<evidence type="ECO:0000313" key="2">
    <source>
        <dbReference type="EMBL" id="SEG43519.1"/>
    </source>
</evidence>
<name>A0A1H6A454_9ACTN</name>
<keyword evidence="3" id="KW-1185">Reference proteome</keyword>
<reference evidence="3" key="1">
    <citation type="submission" date="2016-10" db="EMBL/GenBank/DDBJ databases">
        <authorList>
            <person name="Varghese N."/>
            <person name="Submissions S."/>
        </authorList>
    </citation>
    <scope>NUCLEOTIDE SEQUENCE [LARGE SCALE GENOMIC DNA]</scope>
    <source>
        <strain evidence="3">DSM 43163</strain>
    </source>
</reference>
<gene>
    <name evidence="2" type="ORF">SAMN04489712_105201</name>
</gene>
<feature type="transmembrane region" description="Helical" evidence="1">
    <location>
        <begin position="46"/>
        <end position="64"/>
    </location>
</feature>
<dbReference type="AlphaFoldDB" id="A0A1H6A454"/>